<feature type="compositionally biased region" description="Basic and acidic residues" evidence="1">
    <location>
        <begin position="20"/>
        <end position="42"/>
    </location>
</feature>
<name>A0A409XTA2_PSICY</name>
<accession>A0A409XTA2</accession>
<reference evidence="2 3" key="1">
    <citation type="journal article" date="2018" name="Evol. Lett.">
        <title>Horizontal gene cluster transfer increased hallucinogenic mushroom diversity.</title>
        <authorList>
            <person name="Reynolds H.T."/>
            <person name="Vijayakumar V."/>
            <person name="Gluck-Thaler E."/>
            <person name="Korotkin H.B."/>
            <person name="Matheny P.B."/>
            <person name="Slot J.C."/>
        </authorList>
    </citation>
    <scope>NUCLEOTIDE SEQUENCE [LARGE SCALE GENOMIC DNA]</scope>
    <source>
        <strain evidence="2 3">2631</strain>
    </source>
</reference>
<dbReference type="AlphaFoldDB" id="A0A409XTA2"/>
<gene>
    <name evidence="2" type="ORF">CVT25_010668</name>
</gene>
<keyword evidence="3" id="KW-1185">Reference proteome</keyword>
<organism evidence="2 3">
    <name type="scientific">Psilocybe cyanescens</name>
    <dbReference type="NCBI Taxonomy" id="93625"/>
    <lineage>
        <taxon>Eukaryota</taxon>
        <taxon>Fungi</taxon>
        <taxon>Dikarya</taxon>
        <taxon>Basidiomycota</taxon>
        <taxon>Agaricomycotina</taxon>
        <taxon>Agaricomycetes</taxon>
        <taxon>Agaricomycetidae</taxon>
        <taxon>Agaricales</taxon>
        <taxon>Agaricineae</taxon>
        <taxon>Strophariaceae</taxon>
        <taxon>Psilocybe</taxon>
    </lineage>
</organism>
<evidence type="ECO:0000313" key="3">
    <source>
        <dbReference type="Proteomes" id="UP000283269"/>
    </source>
</evidence>
<dbReference type="Proteomes" id="UP000283269">
    <property type="component" value="Unassembled WGS sequence"/>
</dbReference>
<comment type="caution">
    <text evidence="2">The sequence shown here is derived from an EMBL/GenBank/DDBJ whole genome shotgun (WGS) entry which is preliminary data.</text>
</comment>
<evidence type="ECO:0000256" key="1">
    <source>
        <dbReference type="SAM" id="MobiDB-lite"/>
    </source>
</evidence>
<feature type="region of interest" description="Disordered" evidence="1">
    <location>
        <begin position="1"/>
        <end position="72"/>
    </location>
</feature>
<dbReference type="InParanoid" id="A0A409XTA2"/>
<dbReference type="EMBL" id="NHYD01000554">
    <property type="protein sequence ID" value="PPQ93927.1"/>
    <property type="molecule type" value="Genomic_DNA"/>
</dbReference>
<evidence type="ECO:0000313" key="2">
    <source>
        <dbReference type="EMBL" id="PPQ93927.1"/>
    </source>
</evidence>
<proteinExistence type="predicted"/>
<protein>
    <submittedName>
        <fullName evidence="2">Uncharacterized protein</fullName>
    </submittedName>
</protein>
<sequence length="72" mass="8130">MPDARTIREHAKKQAAIEAAHSEKQKEHESKNKSRDSSDSNSKESVNSEGEEVEWPNKWHQMDGPVLVSCQA</sequence>